<dbReference type="Gene3D" id="3.60.21.10">
    <property type="match status" value="1"/>
</dbReference>
<sequence>MALTLALITDLHFGPEAHFGGKLRKLTGQADALARAFVARMNERDKPDIIVNLGDDIEDEGPDEDRARYARCLSILSEARAELVNVAGNHDTVHQSTEDLRAAWARAAGHGGAPLTAPHLTAPHALPPEGQLYHSFDRGGFHFIVLHTRERKDLDVSIGPEQLAWLEADLAIHPGPVVVLMHHSAADQDLRGNRWFEGSPHICLVRERRAIRALFARHGAVRAVFNGHLHWNHLDVIDGIPFVTVQSLIENLDDDVPGRPAAAHALVRLEPRRVVVEVEGAERARYQFDIRKG</sequence>
<dbReference type="AlphaFoldDB" id="A0A3S5GXY2"/>
<dbReference type="EMBL" id="MH908916">
    <property type="protein sequence ID" value="AYM54067.1"/>
    <property type="molecule type" value="Genomic_DNA"/>
</dbReference>
<dbReference type="SUPFAM" id="SSF56300">
    <property type="entry name" value="Metallo-dependent phosphatases"/>
    <property type="match status" value="1"/>
</dbReference>
<organism evidence="2">
    <name type="scientific">Byssovorax cruenta</name>
    <dbReference type="NCBI Taxonomy" id="293647"/>
    <lineage>
        <taxon>Bacteria</taxon>
        <taxon>Pseudomonadati</taxon>
        <taxon>Myxococcota</taxon>
        <taxon>Polyangia</taxon>
        <taxon>Polyangiales</taxon>
        <taxon>Polyangiaceae</taxon>
        <taxon>Byssovorax</taxon>
    </lineage>
</organism>
<dbReference type="PANTHER" id="PTHR43143">
    <property type="entry name" value="METALLOPHOSPHOESTERASE, CALCINEURIN SUPERFAMILY"/>
    <property type="match status" value="1"/>
</dbReference>
<dbReference type="InterPro" id="IPR004843">
    <property type="entry name" value="Calcineurin-like_PHP"/>
</dbReference>
<reference evidence="2" key="1">
    <citation type="journal article" date="2018" name="J. Ind. Microbiol. Biotechnol.">
        <title>Genome mining reveals uncommon alkylpyrones as type III PKS products from myxobacteria.</title>
        <authorList>
            <person name="Hug J.J."/>
            <person name="Panter F."/>
            <person name="Krug D."/>
            <person name="Muller R."/>
        </authorList>
    </citation>
    <scope>NUCLEOTIDE SEQUENCE</scope>
    <source>
        <strain evidence="2">MSr4204</strain>
    </source>
</reference>
<name>A0A3S5GXY2_9BACT</name>
<dbReference type="GO" id="GO:0016787">
    <property type="term" value="F:hydrolase activity"/>
    <property type="evidence" value="ECO:0007669"/>
    <property type="project" value="InterPro"/>
</dbReference>
<evidence type="ECO:0000313" key="2">
    <source>
        <dbReference type="EMBL" id="AYM54067.1"/>
    </source>
</evidence>
<proteinExistence type="predicted"/>
<accession>A0A3S5GXY2</accession>
<dbReference type="InterPro" id="IPR029052">
    <property type="entry name" value="Metallo-depent_PP-like"/>
</dbReference>
<evidence type="ECO:0000259" key="1">
    <source>
        <dbReference type="Pfam" id="PF00149"/>
    </source>
</evidence>
<protein>
    <submittedName>
        <fullName evidence="2">Phosphoesterase</fullName>
    </submittedName>
</protein>
<dbReference type="Pfam" id="PF00149">
    <property type="entry name" value="Metallophos"/>
    <property type="match status" value="1"/>
</dbReference>
<dbReference type="InterPro" id="IPR051918">
    <property type="entry name" value="STPP_CPPED1"/>
</dbReference>
<feature type="domain" description="Calcineurin-like phosphoesterase" evidence="1">
    <location>
        <begin position="4"/>
        <end position="231"/>
    </location>
</feature>
<dbReference type="PANTHER" id="PTHR43143:SF1">
    <property type="entry name" value="SERINE_THREONINE-PROTEIN PHOSPHATASE CPPED1"/>
    <property type="match status" value="1"/>
</dbReference>